<feature type="compositionally biased region" description="Basic and acidic residues" evidence="2">
    <location>
        <begin position="390"/>
        <end position="417"/>
    </location>
</feature>
<gene>
    <name evidence="3" type="ORF">TVY486_0706460</name>
</gene>
<feature type="compositionally biased region" description="Basic and acidic residues" evidence="2">
    <location>
        <begin position="427"/>
        <end position="436"/>
    </location>
</feature>
<proteinExistence type="predicted"/>
<feature type="compositionally biased region" description="Basic and acidic residues" evidence="2">
    <location>
        <begin position="950"/>
        <end position="961"/>
    </location>
</feature>
<feature type="compositionally biased region" description="Polar residues" evidence="2">
    <location>
        <begin position="564"/>
        <end position="577"/>
    </location>
</feature>
<feature type="compositionally biased region" description="Basic and acidic residues" evidence="2">
    <location>
        <begin position="517"/>
        <end position="527"/>
    </location>
</feature>
<keyword evidence="1" id="KW-0175">Coiled coil</keyword>
<feature type="compositionally biased region" description="Basic and acidic residues" evidence="2">
    <location>
        <begin position="844"/>
        <end position="862"/>
    </location>
</feature>
<feature type="compositionally biased region" description="Polar residues" evidence="2">
    <location>
        <begin position="437"/>
        <end position="448"/>
    </location>
</feature>
<feature type="compositionally biased region" description="Basic and acidic residues" evidence="2">
    <location>
        <begin position="449"/>
        <end position="459"/>
    </location>
</feature>
<feature type="region of interest" description="Disordered" evidence="2">
    <location>
        <begin position="365"/>
        <end position="459"/>
    </location>
</feature>
<feature type="compositionally biased region" description="Low complexity" evidence="2">
    <location>
        <begin position="815"/>
        <end position="825"/>
    </location>
</feature>
<evidence type="ECO:0000256" key="2">
    <source>
        <dbReference type="SAM" id="MobiDB-lite"/>
    </source>
</evidence>
<feature type="compositionally biased region" description="Basic and acidic residues" evidence="2">
    <location>
        <begin position="986"/>
        <end position="995"/>
    </location>
</feature>
<protein>
    <submittedName>
        <fullName evidence="3">Uncharacterized protein</fullName>
    </submittedName>
</protein>
<evidence type="ECO:0000313" key="3">
    <source>
        <dbReference type="EMBL" id="CCC49329.1"/>
    </source>
</evidence>
<sequence length="1441" mass="156921">MSQVSSTLMPPLHSAGSRANDLQVRSNSSWMDETQHDVEVIPRGGRSTTDSAATRASADSPVTVEARAAAEFGEGYRLILDAIGEPGFNSMKALFHGEEGPPARTIPEITVSFELFESVQSRFASTKLTLDRTRADLRTRHQQYAELNQQYDQLQASYNILEKRSEELERNNTQLHQYMAKQDVTAEQLRQQLSRLRTELDDYEEKMLKRDEELKISHQRVAEGLVTLSMKETIIANLRRQLGMSGPSKRSRRASRMAAEGGEYSAEAVRLIADDVEGNSLEAELVLYTTGLEAKIKRVQDERKYIMLRHTMYRKHVQEVTEAYEALCMATVDAMQSHSCPVPTVDQDAGQILPVVGEHIEAVGATGNAREEERSGVLASSGSLAQALQKKTDDSEAGNEAKSEELQPLVKETEGHSAPKRKWSVHSSKESVRAENLKSSTNSAATTRGNERRKGSTRAVIEKLENSFSMSSMMTERALTEPFAGQSDNSNAPLSAGGYDEGRRGSDGQRPSSQPEQRSERRTRYETRAQTSSSDQSRRSRTTVPLRKSVTALEENKREGKKITSASRTTSQAQELLSDSVGIREVSSSSPKSVSRHTPKRESVRVGKCQGSVEDSSHDQSLSLLLSENSTTGKDRASSASQAFMQRATILAMEYDAIHKIVMELQETLQLHEEKSVDDMLKRGSLSSVAKSGDFSTLAEQMSEVIANDARFLKLLLSRLQHSPTGLSGISKQESSRQRTSESPQISKTSSDLCSPTPFNEKVKRPSGASASAKSVRVTKDESVRSSGASPIPSEVSPDGAACSIKAGSGGGGATSPAVVASGAADRLMPEISADTADATTPESSRDTGHKREEQAKKDERTLTPSRAAGRVQSATTRSLVRSAGGSLCSSVSRRHGKSASTAPRESPDIDLRQAESPVAEESQRRQRLTPSEIKDSGESPVPSRSSDGLGKDGAGRKDVTTEETAGAPDRVQSDVGGDQSSAARAETRVTEKSRLSPTKRGGVSLPSLRKGTRSTSSTVNYTRRIVERTPWRAAVVQLNLDEAIGLKASGGPGPQSACSTQSMQDTSSRIAGLTWTQRVLRSGPTTPRTLLQGERRHLGATGLPFNNDSPVSSRVSGLGIFCGGPLAGSLPSVIRNAQMGRPNFRNPREVLAHLLACDQLRECASRPQSSFQRFSVPSPRRGSRRLSLPIATGITYGQFKSSPRGEGLLMRDIPGLAMERGMQVISQSPVRMSLAHVPPPVERPDGSGSFIGVNEFVTRGRNLISGQVCTTAAMVPVKEGAVSEVFAIGRVSGQLPPPVELTSLRRSLCRRMVTSNPSLGIKMLRQRGPIPLLPLPVQPSGGTRRPATWVTLYKYHPRAMARLSALQVSQLFSRTPQMRLRCLHGHAKRKRRNVSMVKQWILPRMQRHRPKQLSPTFKLFGHSIQKPSNIDASKTHPKTS</sequence>
<feature type="region of interest" description="Disordered" evidence="2">
    <location>
        <begin position="1"/>
        <end position="20"/>
    </location>
</feature>
<accession>G0TZC6</accession>
<evidence type="ECO:0000256" key="1">
    <source>
        <dbReference type="SAM" id="Coils"/>
    </source>
</evidence>
<feature type="region of interest" description="Disordered" evidence="2">
    <location>
        <begin position="482"/>
        <end position="622"/>
    </location>
</feature>
<reference evidence="3" key="1">
    <citation type="journal article" date="2012" name="Proc. Natl. Acad. Sci. U.S.A.">
        <title>Antigenic diversity is generated by distinct evolutionary mechanisms in African trypanosome species.</title>
        <authorList>
            <person name="Jackson A.P."/>
            <person name="Berry A."/>
            <person name="Aslett M."/>
            <person name="Allison H.C."/>
            <person name="Burton P."/>
            <person name="Vavrova-Anderson J."/>
            <person name="Brown R."/>
            <person name="Browne H."/>
            <person name="Corton N."/>
            <person name="Hauser H."/>
            <person name="Gamble J."/>
            <person name="Gilderthorp R."/>
            <person name="Marcello L."/>
            <person name="McQuillan J."/>
            <person name="Otto T.D."/>
            <person name="Quail M.A."/>
            <person name="Sanders M.J."/>
            <person name="van Tonder A."/>
            <person name="Ginger M.L."/>
            <person name="Field M.C."/>
            <person name="Barry J.D."/>
            <person name="Hertz-Fowler C."/>
            <person name="Berriman M."/>
        </authorList>
    </citation>
    <scope>NUCLEOTIDE SEQUENCE</scope>
    <source>
        <strain evidence="3">Y486</strain>
    </source>
</reference>
<feature type="compositionally biased region" description="Polar residues" evidence="2">
    <location>
        <begin position="724"/>
        <end position="733"/>
    </location>
</feature>
<feature type="region of interest" description="Disordered" evidence="2">
    <location>
        <begin position="724"/>
        <end position="1017"/>
    </location>
</feature>
<organism evidence="3">
    <name type="scientific">Trypanosoma vivax (strain Y486)</name>
    <dbReference type="NCBI Taxonomy" id="1055687"/>
    <lineage>
        <taxon>Eukaryota</taxon>
        <taxon>Discoba</taxon>
        <taxon>Euglenozoa</taxon>
        <taxon>Kinetoplastea</taxon>
        <taxon>Metakinetoplastina</taxon>
        <taxon>Trypanosomatida</taxon>
        <taxon>Trypanosomatidae</taxon>
        <taxon>Trypanosoma</taxon>
        <taxon>Duttonella</taxon>
    </lineage>
</organism>
<name>G0TZC6_TRYVY</name>
<dbReference type="VEuPathDB" id="TriTrypDB:TvY486_0706460"/>
<feature type="compositionally biased region" description="Polar residues" evidence="2">
    <location>
        <begin position="741"/>
        <end position="758"/>
    </location>
</feature>
<feature type="coiled-coil region" evidence="1">
    <location>
        <begin position="137"/>
        <end position="213"/>
    </location>
</feature>
<dbReference type="EMBL" id="HE573023">
    <property type="protein sequence ID" value="CCC49329.1"/>
    <property type="molecule type" value="Genomic_DNA"/>
</dbReference>